<name>A0ABT2YMW8_9BURK</name>
<comment type="caution">
    <text evidence="3">The sequence shown here is derived from an EMBL/GenBank/DDBJ whole genome shotgun (WGS) entry which is preliminary data.</text>
</comment>
<organism evidence="3 4">
    <name type="scientific">Roseateles oligotrophus</name>
    <dbReference type="NCBI Taxonomy" id="1769250"/>
    <lineage>
        <taxon>Bacteria</taxon>
        <taxon>Pseudomonadati</taxon>
        <taxon>Pseudomonadota</taxon>
        <taxon>Betaproteobacteria</taxon>
        <taxon>Burkholderiales</taxon>
        <taxon>Sphaerotilaceae</taxon>
        <taxon>Roseateles</taxon>
    </lineage>
</organism>
<dbReference type="RefSeq" id="WP_263573978.1">
    <property type="nucleotide sequence ID" value="NZ_JAJIRN010000025.1"/>
</dbReference>
<feature type="domain" description="Transposase DDE" evidence="2">
    <location>
        <begin position="35"/>
        <end position="171"/>
    </location>
</feature>
<reference evidence="3 4" key="1">
    <citation type="submission" date="2021-11" db="EMBL/GenBank/DDBJ databases">
        <authorList>
            <person name="Liang Q."/>
            <person name="Mou H."/>
            <person name="Liu Z."/>
        </authorList>
    </citation>
    <scope>NUCLEOTIDE SEQUENCE [LARGE SCALE GENOMIC DNA]</scope>
    <source>
        <strain evidence="3 4">CHU3</strain>
    </source>
</reference>
<protein>
    <submittedName>
        <fullName evidence="3">Transposase</fullName>
    </submittedName>
</protein>
<dbReference type="InterPro" id="IPR025668">
    <property type="entry name" value="Tnp_DDE_dom"/>
</dbReference>
<proteinExistence type="predicted"/>
<feature type="region of interest" description="Disordered" evidence="1">
    <location>
        <begin position="97"/>
        <end position="116"/>
    </location>
</feature>
<sequence length="182" mass="20416">SAIPLHDKQVNDEPPEGKHFRPKDFRFKDSDNTAICPAGQVLISRGGIHTSASGQPYQTYIAKATDCGSCSLRQQCIKSRGQDETSPMLRGRQVSRFLPKAPDPNHPSERMRQAIDSPRGRQLYSLRLGTVEPVFANLRHNKRLTRLNHRGQAKVKAQWSLYCMVHNIEKLSKAGFGQVGIQ</sequence>
<feature type="non-terminal residue" evidence="3">
    <location>
        <position position="1"/>
    </location>
</feature>
<gene>
    <name evidence="3" type="ORF">LNV07_25210</name>
</gene>
<evidence type="ECO:0000256" key="1">
    <source>
        <dbReference type="SAM" id="MobiDB-lite"/>
    </source>
</evidence>
<evidence type="ECO:0000313" key="3">
    <source>
        <dbReference type="EMBL" id="MCV2371399.1"/>
    </source>
</evidence>
<feature type="region of interest" description="Disordered" evidence="1">
    <location>
        <begin position="1"/>
        <end position="21"/>
    </location>
</feature>
<dbReference type="EMBL" id="JAJIRN010000025">
    <property type="protein sequence ID" value="MCV2371399.1"/>
    <property type="molecule type" value="Genomic_DNA"/>
</dbReference>
<dbReference type="Proteomes" id="UP001209701">
    <property type="component" value="Unassembled WGS sequence"/>
</dbReference>
<accession>A0ABT2YMW8</accession>
<keyword evidence="4" id="KW-1185">Reference proteome</keyword>
<dbReference type="PANTHER" id="PTHR33408:SF2">
    <property type="entry name" value="TRANSPOSASE DDE DOMAIN-CONTAINING PROTEIN"/>
    <property type="match status" value="1"/>
</dbReference>
<dbReference type="Pfam" id="PF13751">
    <property type="entry name" value="DDE_Tnp_1_6"/>
    <property type="match status" value="1"/>
</dbReference>
<evidence type="ECO:0000313" key="4">
    <source>
        <dbReference type="Proteomes" id="UP001209701"/>
    </source>
</evidence>
<dbReference type="PANTHER" id="PTHR33408">
    <property type="entry name" value="TRANSPOSASE"/>
    <property type="match status" value="1"/>
</dbReference>
<evidence type="ECO:0000259" key="2">
    <source>
        <dbReference type="Pfam" id="PF13751"/>
    </source>
</evidence>